<proteinExistence type="predicted"/>
<accession>A0A1X0S140</accession>
<evidence type="ECO:0000313" key="2">
    <source>
        <dbReference type="Proteomes" id="UP000242381"/>
    </source>
</evidence>
<protein>
    <submittedName>
        <fullName evidence="1">Uncharacterized protein</fullName>
    </submittedName>
</protein>
<sequence length="222" mass="24444">MDRGNPTKQVMCARSASIITTLPSPPMVWALFDDGEASRRPEAVVISEDGNLAHRALLRTRGFFCLLPLASPPADTRPLVFQINANSRRSPWTRYGLRLAIYHSLLVPLGCQDGSIGRCFPRAQIKPILKPLQQATSAFVIPRTGYPAVRISTQSSSFYSNALTESSDSRALSTCVVHGQFESIAPSARSCRCNIPLPLVKNKRDCESSKSDCSENQPRQRL</sequence>
<evidence type="ECO:0000313" key="1">
    <source>
        <dbReference type="EMBL" id="ORE17986.1"/>
    </source>
</evidence>
<organism evidence="1 2">
    <name type="scientific">Rhizopus microsporus</name>
    <dbReference type="NCBI Taxonomy" id="58291"/>
    <lineage>
        <taxon>Eukaryota</taxon>
        <taxon>Fungi</taxon>
        <taxon>Fungi incertae sedis</taxon>
        <taxon>Mucoromycota</taxon>
        <taxon>Mucoromycotina</taxon>
        <taxon>Mucoromycetes</taxon>
        <taxon>Mucorales</taxon>
        <taxon>Mucorineae</taxon>
        <taxon>Rhizopodaceae</taxon>
        <taxon>Rhizopus</taxon>
    </lineage>
</organism>
<dbReference type="EMBL" id="KV921341">
    <property type="protein sequence ID" value="ORE17986.1"/>
    <property type="molecule type" value="Genomic_DNA"/>
</dbReference>
<dbReference type="Proteomes" id="UP000242381">
    <property type="component" value="Unassembled WGS sequence"/>
</dbReference>
<gene>
    <name evidence="1" type="ORF">BCV71DRAFT_255752</name>
</gene>
<name>A0A1X0S140_RHIZD</name>
<dbReference type="AlphaFoldDB" id="A0A1X0S140"/>
<reference evidence="1 2" key="1">
    <citation type="journal article" date="2016" name="Proc. Natl. Acad. Sci. U.S.A.">
        <title>Lipid metabolic changes in an early divergent fungus govern the establishment of a mutualistic symbiosis with endobacteria.</title>
        <authorList>
            <person name="Lastovetsky O.A."/>
            <person name="Gaspar M.L."/>
            <person name="Mondo S.J."/>
            <person name="LaButti K.M."/>
            <person name="Sandor L."/>
            <person name="Grigoriev I.V."/>
            <person name="Henry S.A."/>
            <person name="Pawlowska T.E."/>
        </authorList>
    </citation>
    <scope>NUCLEOTIDE SEQUENCE [LARGE SCALE GENOMIC DNA]</scope>
    <source>
        <strain evidence="1 2">ATCC 11559</strain>
    </source>
</reference>